<evidence type="ECO:0000313" key="2">
    <source>
        <dbReference type="Proteomes" id="UP001159363"/>
    </source>
</evidence>
<keyword evidence="2" id="KW-1185">Reference proteome</keyword>
<dbReference type="EMBL" id="JARBHB010000003">
    <property type="protein sequence ID" value="KAJ8888501.1"/>
    <property type="molecule type" value="Genomic_DNA"/>
</dbReference>
<name>A0ABQ9HWN4_9NEOP</name>
<comment type="caution">
    <text evidence="1">The sequence shown here is derived from an EMBL/GenBank/DDBJ whole genome shotgun (WGS) entry which is preliminary data.</text>
</comment>
<dbReference type="Proteomes" id="UP001159363">
    <property type="component" value="Chromosome 3"/>
</dbReference>
<evidence type="ECO:0000313" key="1">
    <source>
        <dbReference type="EMBL" id="KAJ8888501.1"/>
    </source>
</evidence>
<protein>
    <submittedName>
        <fullName evidence="1">Uncharacterized protein</fullName>
    </submittedName>
</protein>
<sequence>MKNKLDKYGIQLFVVCDAYSGCAVRIKVYSGKGAEEPRVMALLKRLLDSYFNKGFTVTWTAITDHQLSLTICRSARQRHNFISEESLALSKMGHKRRVDAINMSYILYNGCCALSVRAGHKNQTRCCPRLQHTQNWS</sequence>
<reference evidence="1 2" key="1">
    <citation type="submission" date="2023-02" db="EMBL/GenBank/DDBJ databases">
        <title>LHISI_Scaffold_Assembly.</title>
        <authorList>
            <person name="Stuart O.P."/>
            <person name="Cleave R."/>
            <person name="Magrath M.J.L."/>
            <person name="Mikheyev A.S."/>
        </authorList>
    </citation>
    <scope>NUCLEOTIDE SEQUENCE [LARGE SCALE GENOMIC DNA]</scope>
    <source>
        <strain evidence="1">Daus_M_001</strain>
        <tissue evidence="1">Leg muscle</tissue>
    </source>
</reference>
<organism evidence="1 2">
    <name type="scientific">Dryococelus australis</name>
    <dbReference type="NCBI Taxonomy" id="614101"/>
    <lineage>
        <taxon>Eukaryota</taxon>
        <taxon>Metazoa</taxon>
        <taxon>Ecdysozoa</taxon>
        <taxon>Arthropoda</taxon>
        <taxon>Hexapoda</taxon>
        <taxon>Insecta</taxon>
        <taxon>Pterygota</taxon>
        <taxon>Neoptera</taxon>
        <taxon>Polyneoptera</taxon>
        <taxon>Phasmatodea</taxon>
        <taxon>Verophasmatodea</taxon>
        <taxon>Anareolatae</taxon>
        <taxon>Phasmatidae</taxon>
        <taxon>Eurycanthinae</taxon>
        <taxon>Dryococelus</taxon>
    </lineage>
</organism>
<proteinExistence type="predicted"/>
<accession>A0ABQ9HWN4</accession>
<gene>
    <name evidence="1" type="ORF">PR048_007992</name>
</gene>